<feature type="non-terminal residue" evidence="1">
    <location>
        <position position="57"/>
    </location>
</feature>
<gene>
    <name evidence="1" type="ORF">RFULGI_LOCUS19644</name>
</gene>
<proteinExistence type="predicted"/>
<dbReference type="OrthoDB" id="2415504at2759"/>
<name>A0A9N9KCP2_9GLOM</name>
<protein>
    <submittedName>
        <fullName evidence="1">11522_t:CDS:1</fullName>
    </submittedName>
</protein>
<accession>A0A9N9KCP2</accession>
<sequence length="57" mass="6595">MHDEAPDVIRLVVHLPNQHLVTFYDNESVASINQHAQNQKTTLTAWFDANCDQNIYQ</sequence>
<comment type="caution">
    <text evidence="1">The sequence shown here is derived from an EMBL/GenBank/DDBJ whole genome shotgun (WGS) entry which is preliminary data.</text>
</comment>
<dbReference type="Proteomes" id="UP000789396">
    <property type="component" value="Unassembled WGS sequence"/>
</dbReference>
<evidence type="ECO:0000313" key="2">
    <source>
        <dbReference type="Proteomes" id="UP000789396"/>
    </source>
</evidence>
<keyword evidence="2" id="KW-1185">Reference proteome</keyword>
<dbReference type="EMBL" id="CAJVPZ010099834">
    <property type="protein sequence ID" value="CAG8820984.1"/>
    <property type="molecule type" value="Genomic_DNA"/>
</dbReference>
<evidence type="ECO:0000313" key="1">
    <source>
        <dbReference type="EMBL" id="CAG8820984.1"/>
    </source>
</evidence>
<dbReference type="AlphaFoldDB" id="A0A9N9KCP2"/>
<reference evidence="1" key="1">
    <citation type="submission" date="2021-06" db="EMBL/GenBank/DDBJ databases">
        <authorList>
            <person name="Kallberg Y."/>
            <person name="Tangrot J."/>
            <person name="Rosling A."/>
        </authorList>
    </citation>
    <scope>NUCLEOTIDE SEQUENCE</scope>
    <source>
        <strain evidence="1">IN212</strain>
    </source>
</reference>
<organism evidence="1 2">
    <name type="scientific">Racocetra fulgida</name>
    <dbReference type="NCBI Taxonomy" id="60492"/>
    <lineage>
        <taxon>Eukaryota</taxon>
        <taxon>Fungi</taxon>
        <taxon>Fungi incertae sedis</taxon>
        <taxon>Mucoromycota</taxon>
        <taxon>Glomeromycotina</taxon>
        <taxon>Glomeromycetes</taxon>
        <taxon>Diversisporales</taxon>
        <taxon>Gigasporaceae</taxon>
        <taxon>Racocetra</taxon>
    </lineage>
</organism>